<protein>
    <recommendedName>
        <fullName evidence="3">Transposase IS701-like DDE domain-containing protein</fullName>
    </recommendedName>
</protein>
<proteinExistence type="predicted"/>
<feature type="region of interest" description="Disordered" evidence="1">
    <location>
        <begin position="190"/>
        <end position="209"/>
    </location>
</feature>
<evidence type="ECO:0008006" key="3">
    <source>
        <dbReference type="Google" id="ProtNLM"/>
    </source>
</evidence>
<reference evidence="2" key="1">
    <citation type="submission" date="2013-08" db="EMBL/GenBank/DDBJ databases">
        <authorList>
            <person name="Mendez C."/>
            <person name="Richter M."/>
            <person name="Ferrer M."/>
            <person name="Sanchez J."/>
        </authorList>
    </citation>
    <scope>NUCLEOTIDE SEQUENCE</scope>
</reference>
<sequence length="209" mass="23382">GDGPFTVAMDDTTTKKTGKHVPGVRYLHDPMSPAFAPSFMRGHRFIQASAILRPEEINGPARAIPVRFHPAPPAKKPGKRADEATWDAYREAQRSQSLSVQGALVIADLRKSMDDAGYPHRNLLVAVDGGYCNRNVLRNLPDRVEVIARARGDVRLFRPLTAVERMIWGRRRKYGEHCRCRRTCLPTSRSLGSRKRSLAPARSTTSTIR</sequence>
<dbReference type="EMBL" id="AUZX01002324">
    <property type="protein sequence ID" value="EQD77011.1"/>
    <property type="molecule type" value="Genomic_DNA"/>
</dbReference>
<name>T1BVM6_9ZZZZ</name>
<gene>
    <name evidence="2" type="ORF">B1A_03155</name>
</gene>
<evidence type="ECO:0000256" key="1">
    <source>
        <dbReference type="SAM" id="MobiDB-lite"/>
    </source>
</evidence>
<comment type="caution">
    <text evidence="2">The sequence shown here is derived from an EMBL/GenBank/DDBJ whole genome shotgun (WGS) entry which is preliminary data.</text>
</comment>
<reference evidence="2" key="2">
    <citation type="journal article" date="2014" name="ISME J.">
        <title>Microbial stratification in low pH oxic and suboxic macroscopic growths along an acid mine drainage.</title>
        <authorList>
            <person name="Mendez-Garcia C."/>
            <person name="Mesa V."/>
            <person name="Sprenger R.R."/>
            <person name="Richter M."/>
            <person name="Diez M.S."/>
            <person name="Solano J."/>
            <person name="Bargiela R."/>
            <person name="Golyshina O.V."/>
            <person name="Manteca A."/>
            <person name="Ramos J.L."/>
            <person name="Gallego J.R."/>
            <person name="Llorente I."/>
            <person name="Martins Dos Santos V.A."/>
            <person name="Jensen O.N."/>
            <person name="Pelaez A.I."/>
            <person name="Sanchez J."/>
            <person name="Ferrer M."/>
        </authorList>
    </citation>
    <scope>NUCLEOTIDE SEQUENCE</scope>
</reference>
<dbReference type="AlphaFoldDB" id="T1BVM6"/>
<evidence type="ECO:0000313" key="2">
    <source>
        <dbReference type="EMBL" id="EQD77011.1"/>
    </source>
</evidence>
<feature type="non-terminal residue" evidence="2">
    <location>
        <position position="1"/>
    </location>
</feature>
<organism evidence="2">
    <name type="scientific">mine drainage metagenome</name>
    <dbReference type="NCBI Taxonomy" id="410659"/>
    <lineage>
        <taxon>unclassified sequences</taxon>
        <taxon>metagenomes</taxon>
        <taxon>ecological metagenomes</taxon>
    </lineage>
</organism>
<accession>T1BVM6</accession>